<evidence type="ECO:0000256" key="4">
    <source>
        <dbReference type="ARBA" id="ARBA00023125"/>
    </source>
</evidence>
<evidence type="ECO:0000313" key="10">
    <source>
        <dbReference type="EMBL" id="KEH41962.1"/>
    </source>
</evidence>
<dbReference type="Pfam" id="PF06507">
    <property type="entry name" value="ARF_AD"/>
    <property type="match status" value="1"/>
</dbReference>
<gene>
    <name evidence="12" type="primary">25483765</name>
    <name evidence="10" type="ordered locus">MTR_1g058210</name>
    <name evidence="11" type="ORF">MtrunA17_Chr1g0178011</name>
</gene>
<dbReference type="KEGG" id="mtr:25483765"/>
<dbReference type="GO" id="GO:0052543">
    <property type="term" value="P:callose deposition in cell wall"/>
    <property type="evidence" value="ECO:0000318"/>
    <property type="project" value="GO_Central"/>
</dbReference>
<dbReference type="Proteomes" id="UP000002051">
    <property type="component" value="Unassembled WGS sequence"/>
</dbReference>
<proteinExistence type="inferred from homology"/>
<reference evidence="10 13" key="2">
    <citation type="journal article" date="2014" name="BMC Genomics">
        <title>An improved genome release (version Mt4.0) for the model legume Medicago truncatula.</title>
        <authorList>
            <person name="Tang H."/>
            <person name="Krishnakumar V."/>
            <person name="Bidwell S."/>
            <person name="Rosen B."/>
            <person name="Chan A."/>
            <person name="Zhou S."/>
            <person name="Gentzbittel L."/>
            <person name="Childs K.L."/>
            <person name="Yandell M."/>
            <person name="Gundlach H."/>
            <person name="Mayer K.F."/>
            <person name="Schwartz D.C."/>
            <person name="Town C.D."/>
        </authorList>
    </citation>
    <scope>GENOME REANNOTATION</scope>
    <source>
        <strain evidence="10">A17</strain>
        <strain evidence="12 13">cv. Jemalong A17</strain>
    </source>
</reference>
<keyword evidence="6 8" id="KW-0539">Nucleus</keyword>
<dbReference type="CDD" id="cd10017">
    <property type="entry name" value="B3_DNA"/>
    <property type="match status" value="1"/>
</dbReference>
<keyword evidence="13" id="KW-1185">Reference proteome</keyword>
<dbReference type="SMR" id="A0A072VJJ6"/>
<dbReference type="PANTHER" id="PTHR31384:SF94">
    <property type="entry name" value="AUXIN RESPONSE FACTOR 17"/>
    <property type="match status" value="1"/>
</dbReference>
<dbReference type="InterPro" id="IPR010525">
    <property type="entry name" value="ARF_dom"/>
</dbReference>
<dbReference type="Gramene" id="rna3296">
    <property type="protein sequence ID" value="RHN79499.1"/>
    <property type="gene ID" value="gene3296"/>
</dbReference>
<organism evidence="10 13">
    <name type="scientific">Medicago truncatula</name>
    <name type="common">Barrel medic</name>
    <name type="synonym">Medicago tribuloides</name>
    <dbReference type="NCBI Taxonomy" id="3880"/>
    <lineage>
        <taxon>Eukaryota</taxon>
        <taxon>Viridiplantae</taxon>
        <taxon>Streptophyta</taxon>
        <taxon>Embryophyta</taxon>
        <taxon>Tracheophyta</taxon>
        <taxon>Spermatophyta</taxon>
        <taxon>Magnoliopsida</taxon>
        <taxon>eudicotyledons</taxon>
        <taxon>Gunneridae</taxon>
        <taxon>Pentapetalae</taxon>
        <taxon>rosids</taxon>
        <taxon>fabids</taxon>
        <taxon>Fabales</taxon>
        <taxon>Fabaceae</taxon>
        <taxon>Papilionoideae</taxon>
        <taxon>50 kb inversion clade</taxon>
        <taxon>NPAAA clade</taxon>
        <taxon>Hologalegina</taxon>
        <taxon>IRL clade</taxon>
        <taxon>Trifolieae</taxon>
        <taxon>Medicago</taxon>
    </lineage>
</organism>
<dbReference type="Gene3D" id="2.40.330.10">
    <property type="entry name" value="DNA-binding pseudobarrel domain"/>
    <property type="match status" value="1"/>
</dbReference>
<evidence type="ECO:0000256" key="5">
    <source>
        <dbReference type="ARBA" id="ARBA00023163"/>
    </source>
</evidence>
<reference evidence="14" key="4">
    <citation type="journal article" date="2018" name="Nat. Plants">
        <title>Whole-genome landscape of Medicago truncatula symbiotic genes.</title>
        <authorList>
            <person name="Pecrix Y."/>
            <person name="Staton S.E."/>
            <person name="Sallet E."/>
            <person name="Lelandais-Briere C."/>
            <person name="Moreau S."/>
            <person name="Carrere S."/>
            <person name="Blein T."/>
            <person name="Jardinaud M.F."/>
            <person name="Latrasse D."/>
            <person name="Zouine M."/>
            <person name="Zahm M."/>
            <person name="Kreplak J."/>
            <person name="Mayjonade B."/>
            <person name="Satge C."/>
            <person name="Perez M."/>
            <person name="Cauet S."/>
            <person name="Marande W."/>
            <person name="Chantry-Darmon C."/>
            <person name="Lopez-Roques C."/>
            <person name="Bouchez O."/>
            <person name="Berard A."/>
            <person name="Debelle F."/>
            <person name="Munos S."/>
            <person name="Bendahmane A."/>
            <person name="Berges H."/>
            <person name="Niebel A."/>
            <person name="Buitink J."/>
            <person name="Frugier F."/>
            <person name="Benhamed M."/>
            <person name="Crespi M."/>
            <person name="Gouzy J."/>
            <person name="Gamas P."/>
        </authorList>
    </citation>
    <scope>NUCLEOTIDE SEQUENCE [LARGE SCALE GENOMIC DNA]</scope>
    <source>
        <strain evidence="14">cv. Jemalong A17</strain>
    </source>
</reference>
<comment type="similarity">
    <text evidence="2 8">Belongs to the ARF family.</text>
</comment>
<dbReference type="InterPro" id="IPR015300">
    <property type="entry name" value="DNA-bd_pseudobarrel_sf"/>
</dbReference>
<dbReference type="STRING" id="3880.A0A072VJJ6"/>
<reference evidence="12" key="3">
    <citation type="submission" date="2015-04" db="UniProtKB">
        <authorList>
            <consortium name="EnsemblPlants"/>
        </authorList>
    </citation>
    <scope>IDENTIFICATION</scope>
    <source>
        <strain evidence="12">cv. Jemalong A17</strain>
    </source>
</reference>
<evidence type="ECO:0000256" key="6">
    <source>
        <dbReference type="ARBA" id="ARBA00023242"/>
    </source>
</evidence>
<dbReference type="GO" id="GO:0120195">
    <property type="term" value="P:positive regulation of anther dehiscence"/>
    <property type="evidence" value="ECO:0000318"/>
    <property type="project" value="GO_Central"/>
</dbReference>
<dbReference type="GO" id="GO:0048830">
    <property type="term" value="P:adventitious root development"/>
    <property type="evidence" value="ECO:0000318"/>
    <property type="project" value="GO_Central"/>
</dbReference>
<evidence type="ECO:0000313" key="12">
    <source>
        <dbReference type="EnsemblPlants" id="KEH41962"/>
    </source>
</evidence>
<dbReference type="Gene3D" id="2.30.30.1040">
    <property type="match status" value="1"/>
</dbReference>
<reference evidence="10 13" key="1">
    <citation type="journal article" date="2011" name="Nature">
        <title>The Medicago genome provides insight into the evolution of rhizobial symbioses.</title>
        <authorList>
            <person name="Young N.D."/>
            <person name="Debelle F."/>
            <person name="Oldroyd G.E."/>
            <person name="Geurts R."/>
            <person name="Cannon S.B."/>
            <person name="Udvardi M.K."/>
            <person name="Benedito V.A."/>
            <person name="Mayer K.F."/>
            <person name="Gouzy J."/>
            <person name="Schoof H."/>
            <person name="Van de Peer Y."/>
            <person name="Proost S."/>
            <person name="Cook D.R."/>
            <person name="Meyers B.C."/>
            <person name="Spannagl M."/>
            <person name="Cheung F."/>
            <person name="De Mita S."/>
            <person name="Krishnakumar V."/>
            <person name="Gundlach H."/>
            <person name="Zhou S."/>
            <person name="Mudge J."/>
            <person name="Bharti A.K."/>
            <person name="Murray J.D."/>
            <person name="Naoumkina M.A."/>
            <person name="Rosen B."/>
            <person name="Silverstein K.A."/>
            <person name="Tang H."/>
            <person name="Rombauts S."/>
            <person name="Zhao P.X."/>
            <person name="Zhou P."/>
            <person name="Barbe V."/>
            <person name="Bardou P."/>
            <person name="Bechner M."/>
            <person name="Bellec A."/>
            <person name="Berger A."/>
            <person name="Berges H."/>
            <person name="Bidwell S."/>
            <person name="Bisseling T."/>
            <person name="Choisne N."/>
            <person name="Couloux A."/>
            <person name="Denny R."/>
            <person name="Deshpande S."/>
            <person name="Dai X."/>
            <person name="Doyle J.J."/>
            <person name="Dudez A.M."/>
            <person name="Farmer A.D."/>
            <person name="Fouteau S."/>
            <person name="Franken C."/>
            <person name="Gibelin C."/>
            <person name="Gish J."/>
            <person name="Goldstein S."/>
            <person name="Gonzalez A.J."/>
            <person name="Green P.J."/>
            <person name="Hallab A."/>
            <person name="Hartog M."/>
            <person name="Hua A."/>
            <person name="Humphray S.J."/>
            <person name="Jeong D.H."/>
            <person name="Jing Y."/>
            <person name="Jocker A."/>
            <person name="Kenton S.M."/>
            <person name="Kim D.J."/>
            <person name="Klee K."/>
            <person name="Lai H."/>
            <person name="Lang C."/>
            <person name="Lin S."/>
            <person name="Macmil S.L."/>
            <person name="Magdelenat G."/>
            <person name="Matthews L."/>
            <person name="McCorrison J."/>
            <person name="Monaghan E.L."/>
            <person name="Mun J.H."/>
            <person name="Najar F.Z."/>
            <person name="Nicholson C."/>
            <person name="Noirot C."/>
            <person name="O'Bleness M."/>
            <person name="Paule C.R."/>
            <person name="Poulain J."/>
            <person name="Prion F."/>
            <person name="Qin B."/>
            <person name="Qu C."/>
            <person name="Retzel E.F."/>
            <person name="Riddle C."/>
            <person name="Sallet E."/>
            <person name="Samain S."/>
            <person name="Samson N."/>
            <person name="Sanders I."/>
            <person name="Saurat O."/>
            <person name="Scarpelli C."/>
            <person name="Schiex T."/>
            <person name="Segurens B."/>
            <person name="Severin A.J."/>
            <person name="Sherrier D.J."/>
            <person name="Shi R."/>
            <person name="Sims S."/>
            <person name="Singer S.R."/>
            <person name="Sinharoy S."/>
            <person name="Sterck L."/>
            <person name="Viollet A."/>
            <person name="Wang B.B."/>
            <person name="Wang K."/>
            <person name="Wang M."/>
            <person name="Wang X."/>
            <person name="Warfsmann J."/>
            <person name="Weissenbach J."/>
            <person name="White D.D."/>
            <person name="White J.D."/>
            <person name="Wiley G.B."/>
            <person name="Wincker P."/>
            <person name="Xing Y."/>
            <person name="Yang L."/>
            <person name="Yao Z."/>
            <person name="Ying F."/>
            <person name="Zhai J."/>
            <person name="Zhou L."/>
            <person name="Zuber A."/>
            <person name="Denarie J."/>
            <person name="Dixon R.A."/>
            <person name="May G.D."/>
            <person name="Schwartz D.C."/>
            <person name="Rogers J."/>
            <person name="Quetier F."/>
            <person name="Town C.D."/>
            <person name="Roe B.A."/>
        </authorList>
    </citation>
    <scope>NUCLEOTIDE SEQUENCE [LARGE SCALE GENOMIC DNA]</scope>
    <source>
        <strain evidence="10">A17</strain>
        <strain evidence="12 13">cv. Jemalong A17</strain>
    </source>
</reference>
<keyword evidence="5 8" id="KW-0804">Transcription</keyword>
<dbReference type="GO" id="GO:0000976">
    <property type="term" value="F:transcription cis-regulatory region binding"/>
    <property type="evidence" value="ECO:0000318"/>
    <property type="project" value="GO_Central"/>
</dbReference>
<keyword evidence="7 8" id="KW-0927">Auxin signaling pathway</keyword>
<feature type="domain" description="TF-B3" evidence="9">
    <location>
        <begin position="113"/>
        <end position="215"/>
    </location>
</feature>
<dbReference type="GO" id="GO:0009734">
    <property type="term" value="P:auxin-activated signaling pathway"/>
    <property type="evidence" value="ECO:0007669"/>
    <property type="project" value="UniProtKB-KW"/>
</dbReference>
<evidence type="ECO:0000256" key="3">
    <source>
        <dbReference type="ARBA" id="ARBA00023015"/>
    </source>
</evidence>
<dbReference type="InterPro" id="IPR003340">
    <property type="entry name" value="B3_DNA-bd"/>
</dbReference>
<dbReference type="SMART" id="SM01019">
    <property type="entry name" value="B3"/>
    <property type="match status" value="1"/>
</dbReference>
<dbReference type="SUPFAM" id="SSF101936">
    <property type="entry name" value="DNA-binding pseudobarrel domain"/>
    <property type="match status" value="1"/>
</dbReference>
<dbReference type="InterPro" id="IPR044835">
    <property type="entry name" value="ARF_plant"/>
</dbReference>
<name>A0A072VJJ6_MEDTR</name>
<dbReference type="Pfam" id="PF02362">
    <property type="entry name" value="B3"/>
    <property type="match status" value="1"/>
</dbReference>
<comment type="subunit">
    <text evidence="8">Homodimers and heterodimers.</text>
</comment>
<sequence>MSPPQPRCVNPKIWQRCAGAGVIIPKLHSKVYYFPKGHLEHACTSPNDHTINIINRYRPSIPCIISTVDLLADPYTDEVFAKLLLTPVTDGFIQESPRDTDQEDKGDDNVVSFVKILTKSDSNNAIGFSVPRACADLILPKLEFEVPMRSQKIFVTDVQGEVWNYNHTYHGKPKRHVLNNGWTLFVNKKKLVAGDSVVFMKNLAGKVFVGIRRHMKFAAAEAAAVPKEKLTEKTVIKAAELAEKSMAFEVVYYPSPNWNDFVVDAKVVDEAIKINWESGMGVKLSLKNEESLRMRYVQPQGTISNALSNVPNWRMLQVNWDGHENLQNQNHVNPWQVQLISKAPEMYLPFPTKRPRLAEGNNFLEDNSVERLTTVSKELNTGGPACDDLSAHNHSSLNTVGTKFVETHNCNTQIASSGSIMLFGKIIQPVEGNFHDHGTKLEATTTRTNSAQQGLVANK</sequence>
<protein>
    <recommendedName>
        <fullName evidence="8">Auxin response factor</fullName>
    </recommendedName>
</protein>
<evidence type="ECO:0000313" key="13">
    <source>
        <dbReference type="Proteomes" id="UP000002051"/>
    </source>
</evidence>
<dbReference type="HOGENOM" id="CLU_002626_3_3_1"/>
<evidence type="ECO:0000313" key="14">
    <source>
        <dbReference type="Proteomes" id="UP000265566"/>
    </source>
</evidence>
<dbReference type="PROSITE" id="PS50863">
    <property type="entry name" value="B3"/>
    <property type="match status" value="1"/>
</dbReference>
<accession>A0A072VJJ6</accession>
<keyword evidence="3 8" id="KW-0805">Transcription regulation</keyword>
<evidence type="ECO:0000256" key="7">
    <source>
        <dbReference type="ARBA" id="ARBA00023294"/>
    </source>
</evidence>
<dbReference type="AlphaFoldDB" id="A0A072VJJ6"/>
<evidence type="ECO:0000256" key="8">
    <source>
        <dbReference type="RuleBase" id="RU004561"/>
    </source>
</evidence>
<evidence type="ECO:0000256" key="2">
    <source>
        <dbReference type="ARBA" id="ARBA00007853"/>
    </source>
</evidence>
<dbReference type="PANTHER" id="PTHR31384">
    <property type="entry name" value="AUXIN RESPONSE FACTOR 4-RELATED"/>
    <property type="match status" value="1"/>
</dbReference>
<dbReference type="OrthoDB" id="1414159at2759"/>
<dbReference type="GO" id="GO:0006355">
    <property type="term" value="P:regulation of DNA-templated transcription"/>
    <property type="evidence" value="ECO:0000318"/>
    <property type="project" value="GO_Central"/>
</dbReference>
<comment type="subcellular location">
    <subcellularLocation>
        <location evidence="1 8">Nucleus</location>
    </subcellularLocation>
</comment>
<evidence type="ECO:0000256" key="1">
    <source>
        <dbReference type="ARBA" id="ARBA00004123"/>
    </source>
</evidence>
<comment type="function">
    <text evidence="8">Auxin response factors (ARFs) are transcriptional factors that bind specifically to the DNA sequence 5'-TGTCTC-3' found in the auxin-responsive promoter elements (AuxREs).</text>
</comment>
<dbReference type="Proteomes" id="UP000265566">
    <property type="component" value="Chromosome 1"/>
</dbReference>
<dbReference type="GO" id="GO:0010208">
    <property type="term" value="P:pollen wall assembly"/>
    <property type="evidence" value="ECO:0000318"/>
    <property type="project" value="GO_Central"/>
</dbReference>
<evidence type="ECO:0000313" key="11">
    <source>
        <dbReference type="EMBL" id="RHN79499.1"/>
    </source>
</evidence>
<dbReference type="EnsemblPlants" id="KEH41962">
    <property type="protein sequence ID" value="KEH41962"/>
    <property type="gene ID" value="MTR_1g058210"/>
</dbReference>
<reference evidence="11" key="5">
    <citation type="journal article" date="2018" name="Nat. Plants">
        <title>Whole-genome landscape of Medicago truncatula symbiotic genes.</title>
        <authorList>
            <person name="Pecrix Y."/>
            <person name="Gamas P."/>
            <person name="Carrere S."/>
        </authorList>
    </citation>
    <scope>NUCLEOTIDE SEQUENCE</scope>
    <source>
        <tissue evidence="11">Leaves</tissue>
    </source>
</reference>
<dbReference type="GO" id="GO:0005634">
    <property type="term" value="C:nucleus"/>
    <property type="evidence" value="ECO:0000318"/>
    <property type="project" value="GO_Central"/>
</dbReference>
<keyword evidence="4 8" id="KW-0238">DNA-binding</keyword>
<evidence type="ECO:0000259" key="9">
    <source>
        <dbReference type="PROSITE" id="PS50863"/>
    </source>
</evidence>
<dbReference type="EMBL" id="PSQE01000001">
    <property type="protein sequence ID" value="RHN79499.1"/>
    <property type="molecule type" value="Genomic_DNA"/>
</dbReference>
<dbReference type="EMBL" id="CM001217">
    <property type="protein sequence ID" value="KEH41962.1"/>
    <property type="molecule type" value="Genomic_DNA"/>
</dbReference>